<evidence type="ECO:0000256" key="5">
    <source>
        <dbReference type="SAM" id="MobiDB-lite"/>
    </source>
</evidence>
<dbReference type="GO" id="GO:0005886">
    <property type="term" value="C:plasma membrane"/>
    <property type="evidence" value="ECO:0007669"/>
    <property type="project" value="TreeGrafter"/>
</dbReference>
<gene>
    <name evidence="6" type="ORF">BP5553_01364</name>
</gene>
<protein>
    <recommendedName>
        <fullName evidence="4">Copper transport protein</fullName>
    </recommendedName>
</protein>
<dbReference type="EMBL" id="NPIC01000001">
    <property type="protein sequence ID" value="RDL41385.1"/>
    <property type="molecule type" value="Genomic_DNA"/>
</dbReference>
<dbReference type="GeneID" id="43594213"/>
<comment type="similarity">
    <text evidence="4">Belongs to the copper transporter (Ctr) (TC 1.A.56) family. SLC31A subfamily.</text>
</comment>
<evidence type="ECO:0000256" key="1">
    <source>
        <dbReference type="ARBA" id="ARBA00022692"/>
    </source>
</evidence>
<dbReference type="InterPro" id="IPR007274">
    <property type="entry name" value="Cop_transporter"/>
</dbReference>
<dbReference type="PANTHER" id="PTHR12483">
    <property type="entry name" value="SOLUTE CARRIER FAMILY 31 COPPER TRANSPORTERS"/>
    <property type="match status" value="1"/>
</dbReference>
<evidence type="ECO:0000256" key="2">
    <source>
        <dbReference type="ARBA" id="ARBA00022989"/>
    </source>
</evidence>
<comment type="caution">
    <text evidence="6">The sequence shown here is derived from an EMBL/GenBank/DDBJ whole genome shotgun (WGS) entry which is preliminary data.</text>
</comment>
<comment type="subcellular location">
    <subcellularLocation>
        <location evidence="4">Membrane</location>
        <topology evidence="4">Multi-pass membrane protein</topology>
    </subcellularLocation>
</comment>
<proteinExistence type="inferred from homology"/>
<dbReference type="PANTHER" id="PTHR12483:SF120">
    <property type="entry name" value="HIGH-AFFINITY COPPER TRANSPORTER CTRA2"/>
    <property type="match status" value="1"/>
</dbReference>
<keyword evidence="7" id="KW-1185">Reference proteome</keyword>
<evidence type="ECO:0000313" key="6">
    <source>
        <dbReference type="EMBL" id="RDL41385.1"/>
    </source>
</evidence>
<keyword evidence="4" id="KW-0406">Ion transport</keyword>
<feature type="region of interest" description="Disordered" evidence="5">
    <location>
        <begin position="1"/>
        <end position="26"/>
    </location>
</feature>
<dbReference type="OrthoDB" id="73901at2759"/>
<keyword evidence="4" id="KW-0186">Copper</keyword>
<dbReference type="GO" id="GO:0005375">
    <property type="term" value="F:copper ion transmembrane transporter activity"/>
    <property type="evidence" value="ECO:0007669"/>
    <property type="project" value="UniProtKB-UniRule"/>
</dbReference>
<keyword evidence="1 4" id="KW-0812">Transmembrane</keyword>
<evidence type="ECO:0000256" key="4">
    <source>
        <dbReference type="RuleBase" id="RU367022"/>
    </source>
</evidence>
<reference evidence="6 7" key="1">
    <citation type="journal article" date="2018" name="IMA Fungus">
        <title>IMA Genome-F 9: Draft genome sequence of Annulohypoxylon stygium, Aspergillus mulundensis, Berkeleyomyces basicola (syn. Thielaviopsis basicola), Ceratocystis smalleyi, two Cercospora beticola strains, Coleophoma cylindrospora, Fusarium fracticaudum, Phialophora cf. hyalina, and Morchella septimelata.</title>
        <authorList>
            <person name="Wingfield B.D."/>
            <person name="Bills G.F."/>
            <person name="Dong Y."/>
            <person name="Huang W."/>
            <person name="Nel W.J."/>
            <person name="Swalarsk-Parry B.S."/>
            <person name="Vaghefi N."/>
            <person name="Wilken P.M."/>
            <person name="An Z."/>
            <person name="de Beer Z.W."/>
            <person name="De Vos L."/>
            <person name="Chen L."/>
            <person name="Duong T.A."/>
            <person name="Gao Y."/>
            <person name="Hammerbacher A."/>
            <person name="Kikkert J.R."/>
            <person name="Li Y."/>
            <person name="Li H."/>
            <person name="Li K."/>
            <person name="Li Q."/>
            <person name="Liu X."/>
            <person name="Ma X."/>
            <person name="Naidoo K."/>
            <person name="Pethybridge S.J."/>
            <person name="Sun J."/>
            <person name="Steenkamp E.T."/>
            <person name="van der Nest M.A."/>
            <person name="van Wyk S."/>
            <person name="Wingfield M.J."/>
            <person name="Xiong C."/>
            <person name="Yue Q."/>
            <person name="Zhang X."/>
        </authorList>
    </citation>
    <scope>NUCLEOTIDE SEQUENCE [LARGE SCALE GENOMIC DNA]</scope>
    <source>
        <strain evidence="6 7">BP 5553</strain>
    </source>
</reference>
<evidence type="ECO:0000256" key="3">
    <source>
        <dbReference type="ARBA" id="ARBA00023136"/>
    </source>
</evidence>
<keyword evidence="2 4" id="KW-1133">Transmembrane helix</keyword>
<sequence>MDMSMDMPMPTTTGGSTSMAMPTSSSSMSGMTMGMPGMQMVFFTSTYTPLFSSSWVPTTTGQYVGTCIFLIVLAVIQFGLITLKSNLDATVWSPRSCCAPMGQESSEKGGESGQVLQRARASRPWRVAIDGPRAALIVAIGGLGYLL</sequence>
<dbReference type="RefSeq" id="XP_031874041.1">
    <property type="nucleotide sequence ID" value="XM_032009987.1"/>
</dbReference>
<organism evidence="6 7">
    <name type="scientific">Venustampulla echinocandica</name>
    <dbReference type="NCBI Taxonomy" id="2656787"/>
    <lineage>
        <taxon>Eukaryota</taxon>
        <taxon>Fungi</taxon>
        <taxon>Dikarya</taxon>
        <taxon>Ascomycota</taxon>
        <taxon>Pezizomycotina</taxon>
        <taxon>Leotiomycetes</taxon>
        <taxon>Helotiales</taxon>
        <taxon>Pleuroascaceae</taxon>
        <taxon>Venustampulla</taxon>
    </lineage>
</organism>
<keyword evidence="4" id="KW-0187">Copper transport</keyword>
<dbReference type="Proteomes" id="UP000254866">
    <property type="component" value="Unassembled WGS sequence"/>
</dbReference>
<dbReference type="Pfam" id="PF04145">
    <property type="entry name" value="Ctr"/>
    <property type="match status" value="1"/>
</dbReference>
<keyword evidence="4" id="KW-0813">Transport</keyword>
<evidence type="ECO:0000313" key="7">
    <source>
        <dbReference type="Proteomes" id="UP000254866"/>
    </source>
</evidence>
<keyword evidence="3 4" id="KW-0472">Membrane</keyword>
<dbReference type="AlphaFoldDB" id="A0A370U0V0"/>
<feature type="transmembrane region" description="Helical" evidence="4">
    <location>
        <begin position="63"/>
        <end position="83"/>
    </location>
</feature>
<accession>A0A370U0V0</accession>
<name>A0A370U0V0_9HELO</name>